<feature type="domain" description="RRM" evidence="5">
    <location>
        <begin position="253"/>
        <end position="330"/>
    </location>
</feature>
<evidence type="ECO:0000313" key="7">
    <source>
        <dbReference type="Proteomes" id="UP000000759"/>
    </source>
</evidence>
<sequence length="330" mass="36028">MTAVDTEDDTKWKSGVLSALSGIGKKESVKVKKLRKLVLLSLQMDEDDKVAKKEFKRVVKALEDDGELKIDAEGLVKLKKSSGKKRKSKGETLAECTKKQKHSDNNNDKSDETQPGQPSEQEEASPEEKNKPCQGNPSGVTRLFLGNLPFAVDEASLEAFLPAHVTHIKWITDKETGKFYGSAFIEMETSISAAKAVAMAGSQLMGRPLKVNFAPSRPGDIWPPVKKVISGGSTGQAGGSGIKAMSEKPETCTKLFAGNCSYEIDDDAITKFFGNVESEVKAVRWLHHKDSGDFKGCGYVEFWNTEACEKAATLNGKTLLGRPIRLDWAE</sequence>
<dbReference type="HOGENOM" id="CLU_843243_0_0_1"/>
<evidence type="ECO:0000313" key="6">
    <source>
        <dbReference type="EMBL" id="EEC44365.1"/>
    </source>
</evidence>
<reference evidence="6 7" key="1">
    <citation type="journal article" date="2008" name="Nature">
        <title>The Phaeodactylum genome reveals the evolutionary history of diatom genomes.</title>
        <authorList>
            <person name="Bowler C."/>
            <person name="Allen A.E."/>
            <person name="Badger J.H."/>
            <person name="Grimwood J."/>
            <person name="Jabbari K."/>
            <person name="Kuo A."/>
            <person name="Maheswari U."/>
            <person name="Martens C."/>
            <person name="Maumus F."/>
            <person name="Otillar R.P."/>
            <person name="Rayko E."/>
            <person name="Salamov A."/>
            <person name="Vandepoele K."/>
            <person name="Beszteri B."/>
            <person name="Gruber A."/>
            <person name="Heijde M."/>
            <person name="Katinka M."/>
            <person name="Mock T."/>
            <person name="Valentin K."/>
            <person name="Verret F."/>
            <person name="Berges J.A."/>
            <person name="Brownlee C."/>
            <person name="Cadoret J.P."/>
            <person name="Chiovitti A."/>
            <person name="Choi C.J."/>
            <person name="Coesel S."/>
            <person name="De Martino A."/>
            <person name="Detter J.C."/>
            <person name="Durkin C."/>
            <person name="Falciatore A."/>
            <person name="Fournet J."/>
            <person name="Haruta M."/>
            <person name="Huysman M.J."/>
            <person name="Jenkins B.D."/>
            <person name="Jiroutova K."/>
            <person name="Jorgensen R.E."/>
            <person name="Joubert Y."/>
            <person name="Kaplan A."/>
            <person name="Kroger N."/>
            <person name="Kroth P.G."/>
            <person name="La Roche J."/>
            <person name="Lindquist E."/>
            <person name="Lommer M."/>
            <person name="Martin-Jezequel V."/>
            <person name="Lopez P.J."/>
            <person name="Lucas S."/>
            <person name="Mangogna M."/>
            <person name="McGinnis K."/>
            <person name="Medlin L.K."/>
            <person name="Montsant A."/>
            <person name="Oudot-Le Secq M.P."/>
            <person name="Napoli C."/>
            <person name="Obornik M."/>
            <person name="Parker M.S."/>
            <person name="Petit J.L."/>
            <person name="Porcel B.M."/>
            <person name="Poulsen N."/>
            <person name="Robison M."/>
            <person name="Rychlewski L."/>
            <person name="Rynearson T.A."/>
            <person name="Schmutz J."/>
            <person name="Shapiro H."/>
            <person name="Siaut M."/>
            <person name="Stanley M."/>
            <person name="Sussman M.R."/>
            <person name="Taylor A.R."/>
            <person name="Vardi A."/>
            <person name="von Dassow P."/>
            <person name="Vyverman W."/>
            <person name="Willis A."/>
            <person name="Wyrwicz L.S."/>
            <person name="Rokhsar D.S."/>
            <person name="Weissenbach J."/>
            <person name="Armbrust E.V."/>
            <person name="Green B.R."/>
            <person name="Van de Peer Y."/>
            <person name="Grigoriev I.V."/>
        </authorList>
    </citation>
    <scope>NUCLEOTIDE SEQUENCE [LARGE SCALE GENOMIC DNA]</scope>
    <source>
        <strain evidence="6 7">CCAP 1055/1</strain>
    </source>
</reference>
<dbReference type="GO" id="GO:0003723">
    <property type="term" value="F:RNA binding"/>
    <property type="evidence" value="ECO:0007669"/>
    <property type="project" value="UniProtKB-UniRule"/>
</dbReference>
<dbReference type="AlphaFoldDB" id="B7GAF3"/>
<dbReference type="SUPFAM" id="SSF54928">
    <property type="entry name" value="RNA-binding domain, RBD"/>
    <property type="match status" value="2"/>
</dbReference>
<dbReference type="Gene3D" id="3.30.70.330">
    <property type="match status" value="2"/>
</dbReference>
<dbReference type="InterPro" id="IPR035979">
    <property type="entry name" value="RBD_domain_sf"/>
</dbReference>
<evidence type="ECO:0000256" key="1">
    <source>
        <dbReference type="ARBA" id="ARBA00022737"/>
    </source>
</evidence>
<evidence type="ECO:0000256" key="3">
    <source>
        <dbReference type="PROSITE-ProRule" id="PRU00176"/>
    </source>
</evidence>
<accession>B7GAF3</accession>
<dbReference type="InterPro" id="IPR000504">
    <property type="entry name" value="RRM_dom"/>
</dbReference>
<dbReference type="OMA" id="THIKWIT"/>
<feature type="compositionally biased region" description="Basic and acidic residues" evidence="4">
    <location>
        <begin position="89"/>
        <end position="112"/>
    </location>
</feature>
<gene>
    <name evidence="6" type="ORF">PHATRDRAFT_49387</name>
</gene>
<proteinExistence type="predicted"/>
<name>B7GAF3_PHATC</name>
<dbReference type="InParanoid" id="B7GAF3"/>
<dbReference type="OrthoDB" id="439808at2759"/>
<dbReference type="EMBL" id="CM000624">
    <property type="protein sequence ID" value="EEC44365.1"/>
    <property type="molecule type" value="Genomic_DNA"/>
</dbReference>
<dbReference type="PaxDb" id="2850-Phatr49387"/>
<protein>
    <recommendedName>
        <fullName evidence="5">RRM domain-containing protein</fullName>
    </recommendedName>
</protein>
<evidence type="ECO:0000256" key="4">
    <source>
        <dbReference type="SAM" id="MobiDB-lite"/>
    </source>
</evidence>
<feature type="region of interest" description="Disordered" evidence="4">
    <location>
        <begin position="79"/>
        <end position="138"/>
    </location>
</feature>
<dbReference type="RefSeq" id="XP_002184187.1">
    <property type="nucleotide sequence ID" value="XM_002184151.1"/>
</dbReference>
<dbReference type="SMART" id="SM00360">
    <property type="entry name" value="RRM"/>
    <property type="match status" value="2"/>
</dbReference>
<keyword evidence="7" id="KW-1185">Reference proteome</keyword>
<dbReference type="STRING" id="556484.B7GAF3"/>
<keyword evidence="1" id="KW-0677">Repeat</keyword>
<dbReference type="eggNOG" id="KOG0118">
    <property type="taxonomic scope" value="Eukaryota"/>
</dbReference>
<dbReference type="PROSITE" id="PS50102">
    <property type="entry name" value="RRM"/>
    <property type="match status" value="2"/>
</dbReference>
<evidence type="ECO:0000259" key="5">
    <source>
        <dbReference type="PROSITE" id="PS50102"/>
    </source>
</evidence>
<dbReference type="GeneID" id="7195777"/>
<dbReference type="InterPro" id="IPR012677">
    <property type="entry name" value="Nucleotide-bd_a/b_plait_sf"/>
</dbReference>
<reference evidence="7" key="2">
    <citation type="submission" date="2008-08" db="EMBL/GenBank/DDBJ databases">
        <authorList>
            <consortium name="Diatom Consortium"/>
            <person name="Grigoriev I."/>
            <person name="Grimwood J."/>
            <person name="Kuo A."/>
            <person name="Otillar R.P."/>
            <person name="Salamov A."/>
            <person name="Detter J.C."/>
            <person name="Lindquist E."/>
            <person name="Shapiro H."/>
            <person name="Lucas S."/>
            <person name="Glavina del Rio T."/>
            <person name="Pitluck S."/>
            <person name="Rokhsar D."/>
            <person name="Bowler C."/>
        </authorList>
    </citation>
    <scope>GENOME REANNOTATION</scope>
    <source>
        <strain evidence="7">CCAP 1055/1</strain>
    </source>
</reference>
<dbReference type="Proteomes" id="UP000000759">
    <property type="component" value="Chromosome 22"/>
</dbReference>
<feature type="domain" description="RRM" evidence="5">
    <location>
        <begin position="141"/>
        <end position="216"/>
    </location>
</feature>
<dbReference type="Pfam" id="PF00076">
    <property type="entry name" value="RRM_1"/>
    <property type="match status" value="2"/>
</dbReference>
<feature type="compositionally biased region" description="Basic residues" evidence="4">
    <location>
        <begin position="79"/>
        <end position="88"/>
    </location>
</feature>
<keyword evidence="2 3" id="KW-0694">RNA-binding</keyword>
<dbReference type="PANTHER" id="PTHR23236:SF119">
    <property type="entry name" value="NUCLEAR RNA-BINDING PROTEIN SART-3"/>
    <property type="match status" value="1"/>
</dbReference>
<organism evidence="6 7">
    <name type="scientific">Phaeodactylum tricornutum (strain CCAP 1055/1)</name>
    <dbReference type="NCBI Taxonomy" id="556484"/>
    <lineage>
        <taxon>Eukaryota</taxon>
        <taxon>Sar</taxon>
        <taxon>Stramenopiles</taxon>
        <taxon>Ochrophyta</taxon>
        <taxon>Bacillariophyta</taxon>
        <taxon>Bacillariophyceae</taxon>
        <taxon>Bacillariophycidae</taxon>
        <taxon>Naviculales</taxon>
        <taxon>Phaeodactylaceae</taxon>
        <taxon>Phaeodactylum</taxon>
    </lineage>
</organism>
<dbReference type="KEGG" id="pti:PHATRDRAFT_49387"/>
<dbReference type="PANTHER" id="PTHR23236">
    <property type="entry name" value="EUKARYOTIC TRANSLATION INITIATION FACTOR 4B/4H"/>
    <property type="match status" value="1"/>
</dbReference>
<evidence type="ECO:0000256" key="2">
    <source>
        <dbReference type="ARBA" id="ARBA00022884"/>
    </source>
</evidence>